<dbReference type="InterPro" id="IPR050087">
    <property type="entry name" value="AON_synthase_class-II"/>
</dbReference>
<sequence>MLDFTSALYLGWRHPSAALGHWEGLSQGRPAALREPPGATALAERLAQLQGCEAALLLPSTLHLFWDLLRLLADRSTVILVDAGSYAIARWGAQCAATRGARVESFAHHDVAAVARLARRARARHERPIILADGYCTQCGRAAPLAGYARVARDCGGYLVLDDTQALGILGARPTAASPYGSGGGGSLRWQGLAGPHIVVGASLAKAFAAPLAVLAGSRALIQRFIQRSETRLHCSPPSVAAIRAASRALALNRACGDARRSRLLALVRRLRRQLKPLGLQPACAMPFPVQSFVGAPGPPPAWLQQRLRDGGIDALLTGSGQHGTPRLTLLVSAGHRPRDIDRVAAVLTAR</sequence>
<dbReference type="EMBL" id="LT629751">
    <property type="protein sequence ID" value="SDS16693.1"/>
    <property type="molecule type" value="Genomic_DNA"/>
</dbReference>
<dbReference type="Gene3D" id="3.90.1150.10">
    <property type="entry name" value="Aspartate Aminotransferase, domain 1"/>
    <property type="match status" value="1"/>
</dbReference>
<gene>
    <name evidence="5" type="ORF">SAMN05216221_1215</name>
</gene>
<evidence type="ECO:0000256" key="3">
    <source>
        <dbReference type="ARBA" id="ARBA00022898"/>
    </source>
</evidence>
<evidence type="ECO:0000256" key="1">
    <source>
        <dbReference type="ARBA" id="ARBA00001933"/>
    </source>
</evidence>
<dbReference type="InterPro" id="IPR015424">
    <property type="entry name" value="PyrdxlP-dep_Trfase"/>
</dbReference>
<evidence type="ECO:0000259" key="4">
    <source>
        <dbReference type="Pfam" id="PF00155"/>
    </source>
</evidence>
<dbReference type="GO" id="GO:0009102">
    <property type="term" value="P:biotin biosynthetic process"/>
    <property type="evidence" value="ECO:0007669"/>
    <property type="project" value="TreeGrafter"/>
</dbReference>
<dbReference type="OrthoDB" id="9807157at2"/>
<evidence type="ECO:0000313" key="5">
    <source>
        <dbReference type="EMBL" id="SDS16693.1"/>
    </source>
</evidence>
<evidence type="ECO:0000313" key="6">
    <source>
        <dbReference type="Proteomes" id="UP000243359"/>
    </source>
</evidence>
<reference evidence="6" key="1">
    <citation type="submission" date="2016-10" db="EMBL/GenBank/DDBJ databases">
        <authorList>
            <person name="Varghese N."/>
            <person name="Submissions S."/>
        </authorList>
    </citation>
    <scope>NUCLEOTIDE SEQUENCE [LARGE SCALE GENOMIC DNA]</scope>
    <source>
        <strain evidence="6">KCTC 32247</strain>
    </source>
</reference>
<dbReference type="InterPro" id="IPR015421">
    <property type="entry name" value="PyrdxlP-dep_Trfase_major"/>
</dbReference>
<protein>
    <submittedName>
        <fullName evidence="5">8-amino-7-oxononanoate synthase</fullName>
    </submittedName>
</protein>
<dbReference type="PANTHER" id="PTHR13693:SF100">
    <property type="entry name" value="8-AMINO-7-OXONONANOATE SYNTHASE"/>
    <property type="match status" value="1"/>
</dbReference>
<accession>A0A1H1Q013</accession>
<keyword evidence="6" id="KW-1185">Reference proteome</keyword>
<dbReference type="RefSeq" id="WP_090348082.1">
    <property type="nucleotide sequence ID" value="NZ_LT629751.1"/>
</dbReference>
<dbReference type="GO" id="GO:0008710">
    <property type="term" value="F:8-amino-7-oxononanoate synthase activity"/>
    <property type="evidence" value="ECO:0007669"/>
    <property type="project" value="TreeGrafter"/>
</dbReference>
<proteinExistence type="predicted"/>
<dbReference type="Gene3D" id="3.40.640.10">
    <property type="entry name" value="Type I PLP-dependent aspartate aminotransferase-like (Major domain)"/>
    <property type="match status" value="1"/>
</dbReference>
<dbReference type="PANTHER" id="PTHR13693">
    <property type="entry name" value="CLASS II AMINOTRANSFERASE/8-AMINO-7-OXONONANOATE SYNTHASE"/>
    <property type="match status" value="1"/>
</dbReference>
<feature type="domain" description="Aminotransferase class I/classII large" evidence="4">
    <location>
        <begin position="36"/>
        <end position="282"/>
    </location>
</feature>
<dbReference type="STRING" id="1392877.SAMN05216221_1215"/>
<organism evidence="5 6">
    <name type="scientific">Pseudomonas oryzae</name>
    <dbReference type="NCBI Taxonomy" id="1392877"/>
    <lineage>
        <taxon>Bacteria</taxon>
        <taxon>Pseudomonadati</taxon>
        <taxon>Pseudomonadota</taxon>
        <taxon>Gammaproteobacteria</taxon>
        <taxon>Pseudomonadales</taxon>
        <taxon>Pseudomonadaceae</taxon>
        <taxon>Pseudomonas</taxon>
    </lineage>
</organism>
<dbReference type="GO" id="GO:0030170">
    <property type="term" value="F:pyridoxal phosphate binding"/>
    <property type="evidence" value="ECO:0007669"/>
    <property type="project" value="InterPro"/>
</dbReference>
<dbReference type="InterPro" id="IPR015422">
    <property type="entry name" value="PyrdxlP-dep_Trfase_small"/>
</dbReference>
<dbReference type="Proteomes" id="UP000243359">
    <property type="component" value="Chromosome I"/>
</dbReference>
<keyword evidence="2" id="KW-0808">Transferase</keyword>
<evidence type="ECO:0000256" key="2">
    <source>
        <dbReference type="ARBA" id="ARBA00022679"/>
    </source>
</evidence>
<dbReference type="SUPFAM" id="SSF53383">
    <property type="entry name" value="PLP-dependent transferases"/>
    <property type="match status" value="1"/>
</dbReference>
<name>A0A1H1Q013_9PSED</name>
<keyword evidence="3" id="KW-0663">Pyridoxal phosphate</keyword>
<dbReference type="AlphaFoldDB" id="A0A1H1Q013"/>
<dbReference type="Pfam" id="PF00155">
    <property type="entry name" value="Aminotran_1_2"/>
    <property type="match status" value="1"/>
</dbReference>
<dbReference type="InterPro" id="IPR004839">
    <property type="entry name" value="Aminotransferase_I/II_large"/>
</dbReference>
<comment type="cofactor">
    <cofactor evidence="1">
        <name>pyridoxal 5'-phosphate</name>
        <dbReference type="ChEBI" id="CHEBI:597326"/>
    </cofactor>
</comment>